<dbReference type="Proteomes" id="UP001642360">
    <property type="component" value="Unassembled WGS sequence"/>
</dbReference>
<comment type="caution">
    <text evidence="2">The sequence shown here is derived from an EMBL/GenBank/DDBJ whole genome shotgun (WGS) entry which is preliminary data.</text>
</comment>
<accession>A0ABC8T7T8</accession>
<feature type="compositionally biased region" description="Polar residues" evidence="1">
    <location>
        <begin position="44"/>
        <end position="55"/>
    </location>
</feature>
<proteinExistence type="predicted"/>
<gene>
    <name evidence="2" type="ORF">ILEXP_LOCUS34634</name>
</gene>
<dbReference type="EMBL" id="CAUOFW020004391">
    <property type="protein sequence ID" value="CAK9165467.1"/>
    <property type="molecule type" value="Genomic_DNA"/>
</dbReference>
<feature type="region of interest" description="Disordered" evidence="1">
    <location>
        <begin position="1"/>
        <end position="55"/>
    </location>
</feature>
<feature type="non-terminal residue" evidence="2">
    <location>
        <position position="55"/>
    </location>
</feature>
<evidence type="ECO:0000256" key="1">
    <source>
        <dbReference type="SAM" id="MobiDB-lite"/>
    </source>
</evidence>
<reference evidence="2 3" key="1">
    <citation type="submission" date="2024-02" db="EMBL/GenBank/DDBJ databases">
        <authorList>
            <person name="Vignale AGUSTIN F."/>
            <person name="Sosa J E."/>
            <person name="Modenutti C."/>
        </authorList>
    </citation>
    <scope>NUCLEOTIDE SEQUENCE [LARGE SCALE GENOMIC DNA]</scope>
</reference>
<feature type="non-terminal residue" evidence="2">
    <location>
        <position position="1"/>
    </location>
</feature>
<name>A0ABC8T7T8_9AQUA</name>
<dbReference type="AlphaFoldDB" id="A0ABC8T7T8"/>
<protein>
    <submittedName>
        <fullName evidence="2">Uncharacterized protein</fullName>
    </submittedName>
</protein>
<sequence>RKDEEGRIAGANRLQPAQVPTGAKRTKNSRSLSAPSSPRDRLGSWSNSFTTRSLS</sequence>
<organism evidence="2 3">
    <name type="scientific">Ilex paraguariensis</name>
    <name type="common">yerba mate</name>
    <dbReference type="NCBI Taxonomy" id="185542"/>
    <lineage>
        <taxon>Eukaryota</taxon>
        <taxon>Viridiplantae</taxon>
        <taxon>Streptophyta</taxon>
        <taxon>Embryophyta</taxon>
        <taxon>Tracheophyta</taxon>
        <taxon>Spermatophyta</taxon>
        <taxon>Magnoliopsida</taxon>
        <taxon>eudicotyledons</taxon>
        <taxon>Gunneridae</taxon>
        <taxon>Pentapetalae</taxon>
        <taxon>asterids</taxon>
        <taxon>campanulids</taxon>
        <taxon>Aquifoliales</taxon>
        <taxon>Aquifoliaceae</taxon>
        <taxon>Ilex</taxon>
    </lineage>
</organism>
<keyword evidence="3" id="KW-1185">Reference proteome</keyword>
<evidence type="ECO:0000313" key="2">
    <source>
        <dbReference type="EMBL" id="CAK9165467.1"/>
    </source>
</evidence>
<evidence type="ECO:0000313" key="3">
    <source>
        <dbReference type="Proteomes" id="UP001642360"/>
    </source>
</evidence>